<evidence type="ECO:0000256" key="3">
    <source>
        <dbReference type="ARBA" id="ARBA00022989"/>
    </source>
</evidence>
<dbReference type="EMBL" id="GDKF01001930">
    <property type="protein sequence ID" value="JAT76692.1"/>
    <property type="molecule type" value="Transcribed_RNA"/>
</dbReference>
<feature type="transmembrane region" description="Helical" evidence="6">
    <location>
        <begin position="291"/>
        <end position="312"/>
    </location>
</feature>
<gene>
    <name evidence="7" type="ORF">g.51557</name>
</gene>
<evidence type="ECO:0000313" key="7">
    <source>
        <dbReference type="EMBL" id="JAT76692.1"/>
    </source>
</evidence>
<reference evidence="7" key="1">
    <citation type="submission" date="2015-08" db="EMBL/GenBank/DDBJ databases">
        <authorList>
            <person name="Babu N.S."/>
            <person name="Beckwith C.J."/>
            <person name="Beseler K.G."/>
            <person name="Brison A."/>
            <person name="Carone J.V."/>
            <person name="Caskin T.P."/>
            <person name="Diamond M."/>
            <person name="Durham M.E."/>
            <person name="Foxe J.M."/>
            <person name="Go M."/>
            <person name="Henderson B.A."/>
            <person name="Jones I.B."/>
            <person name="McGettigan J.A."/>
            <person name="Micheletti S.J."/>
            <person name="Nasrallah M.E."/>
            <person name="Ortiz D."/>
            <person name="Piller C.R."/>
            <person name="Privatt S.R."/>
            <person name="Schneider S.L."/>
            <person name="Sharp S."/>
            <person name="Smith T.C."/>
            <person name="Stanton J.D."/>
            <person name="Ullery H.E."/>
            <person name="Wilson R.J."/>
            <person name="Serrano M.G."/>
            <person name="Buck G."/>
            <person name="Lee V."/>
            <person name="Wang Y."/>
            <person name="Carvalho R."/>
            <person name="Voegtly L."/>
            <person name="Shi R."/>
            <person name="Duckworth R."/>
            <person name="Johnson A."/>
            <person name="Loviza R."/>
            <person name="Walstead R."/>
            <person name="Shah Z."/>
            <person name="Kiflezghi M."/>
            <person name="Wade K."/>
            <person name="Ball S.L."/>
            <person name="Bradley K.W."/>
            <person name="Asai D.J."/>
            <person name="Bowman C.A."/>
            <person name="Russell D.A."/>
            <person name="Pope W.H."/>
            <person name="Jacobs-Sera D."/>
            <person name="Hendrix R.W."/>
            <person name="Hatfull G.F."/>
        </authorList>
    </citation>
    <scope>NUCLEOTIDE SEQUENCE</scope>
</reference>
<feature type="transmembrane region" description="Helical" evidence="6">
    <location>
        <begin position="261"/>
        <end position="285"/>
    </location>
</feature>
<evidence type="ECO:0000256" key="6">
    <source>
        <dbReference type="SAM" id="Phobius"/>
    </source>
</evidence>
<dbReference type="AlphaFoldDB" id="A0A1D2ABY5"/>
<keyword evidence="2 6" id="KW-0812">Transmembrane</keyword>
<dbReference type="PANTHER" id="PTHR30238">
    <property type="entry name" value="MEMBRANE BOUND PREDICTED REDOX MODULATOR"/>
    <property type="match status" value="1"/>
</dbReference>
<dbReference type="InterPro" id="IPR005496">
    <property type="entry name" value="Integral_membrane_TerC"/>
</dbReference>
<protein>
    <recommendedName>
        <fullName evidence="8">Thylakoid membrane protein TERC, chloroplastic</fullName>
    </recommendedName>
</protein>
<comment type="subcellular location">
    <subcellularLocation>
        <location evidence="1">Membrane</location>
        <topology evidence="1">Multi-pass membrane protein</topology>
    </subcellularLocation>
</comment>
<evidence type="ECO:0000256" key="2">
    <source>
        <dbReference type="ARBA" id="ARBA00022692"/>
    </source>
</evidence>
<feature type="region of interest" description="Disordered" evidence="5">
    <location>
        <begin position="1"/>
        <end position="28"/>
    </location>
</feature>
<feature type="transmembrane region" description="Helical" evidence="6">
    <location>
        <begin position="101"/>
        <end position="119"/>
    </location>
</feature>
<proteinExistence type="predicted"/>
<evidence type="ECO:0000256" key="1">
    <source>
        <dbReference type="ARBA" id="ARBA00004141"/>
    </source>
</evidence>
<keyword evidence="3 6" id="KW-1133">Transmembrane helix</keyword>
<name>A0A1D2ABY5_AUXPR</name>
<evidence type="ECO:0008006" key="8">
    <source>
        <dbReference type="Google" id="ProtNLM"/>
    </source>
</evidence>
<feature type="transmembrane region" description="Helical" evidence="6">
    <location>
        <begin position="194"/>
        <end position="211"/>
    </location>
</feature>
<feature type="transmembrane region" description="Helical" evidence="6">
    <location>
        <begin position="131"/>
        <end position="152"/>
    </location>
</feature>
<dbReference type="Pfam" id="PF03741">
    <property type="entry name" value="TerC"/>
    <property type="match status" value="1"/>
</dbReference>
<evidence type="ECO:0000256" key="5">
    <source>
        <dbReference type="SAM" id="MobiDB-lite"/>
    </source>
</evidence>
<dbReference type="InterPro" id="IPR022369">
    <property type="entry name" value="Integral_membrane_TerC_rswitch"/>
</dbReference>
<feature type="transmembrane region" description="Helical" evidence="6">
    <location>
        <begin position="164"/>
        <end position="188"/>
    </location>
</feature>
<dbReference type="GO" id="GO:0016020">
    <property type="term" value="C:membrane"/>
    <property type="evidence" value="ECO:0007669"/>
    <property type="project" value="UniProtKB-SubCell"/>
</dbReference>
<organism evidence="7">
    <name type="scientific">Auxenochlorella protothecoides</name>
    <name type="common">Green microalga</name>
    <name type="synonym">Chlorella protothecoides</name>
    <dbReference type="NCBI Taxonomy" id="3075"/>
    <lineage>
        <taxon>Eukaryota</taxon>
        <taxon>Viridiplantae</taxon>
        <taxon>Chlorophyta</taxon>
        <taxon>core chlorophytes</taxon>
        <taxon>Trebouxiophyceae</taxon>
        <taxon>Chlorellales</taxon>
        <taxon>Chlorellaceae</taxon>
        <taxon>Auxenochlorella</taxon>
    </lineage>
</organism>
<evidence type="ECO:0000256" key="4">
    <source>
        <dbReference type="ARBA" id="ARBA00023136"/>
    </source>
</evidence>
<dbReference type="NCBIfam" id="TIGR03718">
    <property type="entry name" value="R_switched_Alx"/>
    <property type="match status" value="1"/>
</dbReference>
<sequence>MTASTSPSLGMRLRTPTHAASGSQSLACPRSLAPRTSLKRQGPRGSFQHPQLIRTHGRSISGSLDGSYSSLSSVDDAFVSSEIMDIEQLKQIEEAEPDKKALNVFLAIAAALLFGLGIWGVQGPNKAAEYFAGYLLEQSLSIDNLFVFVLVFEYFKTPRKAQDVVLTYGIASAAVLRLVLIGAGSSIIGRFKPLLVVFAAILMVSSFKLLTRGDGEGDDEGNNLSNNAIVKFLRPRMTLSTNYDGTNFFTVENGVKMATPLLLVLLVVELTDVVFAVDSIPAVFGVTLDPFIIYTSNIFAILSLRSVYAFVATILGELKYLDKAIAAVLGFIGCKILAEFAGLEISTAASLLVVVGLLGVGVLTSLGGGCGDDGA</sequence>
<feature type="transmembrane region" description="Helical" evidence="6">
    <location>
        <begin position="324"/>
        <end position="343"/>
    </location>
</feature>
<accession>A0A1D2ABY5</accession>
<feature type="transmembrane region" description="Helical" evidence="6">
    <location>
        <begin position="349"/>
        <end position="370"/>
    </location>
</feature>
<dbReference type="PANTHER" id="PTHR30238:SF0">
    <property type="entry name" value="THYLAKOID MEMBRANE PROTEIN TERC, CHLOROPLASTIC"/>
    <property type="match status" value="1"/>
</dbReference>
<keyword evidence="4 6" id="KW-0472">Membrane</keyword>